<name>A0AAD4NH79_9BILA</name>
<dbReference type="InterPro" id="IPR025609">
    <property type="entry name" value="Lsm14-like_N"/>
</dbReference>
<feature type="region of interest" description="Disordered" evidence="1">
    <location>
        <begin position="200"/>
        <end position="252"/>
    </location>
</feature>
<dbReference type="AlphaFoldDB" id="A0AAD4NH79"/>
<dbReference type="PANTHER" id="PTHR13586">
    <property type="entry name" value="SCD6 PROTEIN-RELATED"/>
    <property type="match status" value="1"/>
</dbReference>
<dbReference type="EMBL" id="JAKKPZ010000002">
    <property type="protein sequence ID" value="KAI1725557.1"/>
    <property type="molecule type" value="Genomic_DNA"/>
</dbReference>
<dbReference type="CDD" id="cd01736">
    <property type="entry name" value="LSm14_N"/>
    <property type="match status" value="1"/>
</dbReference>
<accession>A0AAD4NH79</accession>
<dbReference type="Proteomes" id="UP001201812">
    <property type="component" value="Unassembled WGS sequence"/>
</dbReference>
<feature type="compositionally biased region" description="Polar residues" evidence="1">
    <location>
        <begin position="215"/>
        <end position="224"/>
    </location>
</feature>
<sequence>MSSSDRQTPFIGSKISLISKMDIRYEGVLYNVDPIESTIALVKVRSFGTEERPVQCKVSAHDTVYDCITFRAADIKDLVICEGPNQPPMPPPLQVIEEDPAIISVSTHSNIPQNYENGFSQHSQFYGVQQPRGYFTFNDDYDFERANVQFQQSLNGIDASMQNVTIQDTYTEGNSMESSRNERLYDRNRSFFDEPKLWSTGTVPRTNGRHDHYTNQETFGQSTVRSQRYGRGSRGRGSPGYRSRPKRFVPTNSWTSANPYTMYRDMSEF</sequence>
<evidence type="ECO:0000313" key="3">
    <source>
        <dbReference type="EMBL" id="KAI1725557.1"/>
    </source>
</evidence>
<dbReference type="Gene3D" id="2.30.30.100">
    <property type="match status" value="1"/>
</dbReference>
<keyword evidence="4" id="KW-1185">Reference proteome</keyword>
<evidence type="ECO:0000313" key="4">
    <source>
        <dbReference type="Proteomes" id="UP001201812"/>
    </source>
</evidence>
<evidence type="ECO:0000256" key="1">
    <source>
        <dbReference type="SAM" id="MobiDB-lite"/>
    </source>
</evidence>
<reference evidence="3" key="1">
    <citation type="submission" date="2022-01" db="EMBL/GenBank/DDBJ databases">
        <title>Genome Sequence Resource for Two Populations of Ditylenchus destructor, the Migratory Endoparasitic Phytonematode.</title>
        <authorList>
            <person name="Zhang H."/>
            <person name="Lin R."/>
            <person name="Xie B."/>
        </authorList>
    </citation>
    <scope>NUCLEOTIDE SEQUENCE</scope>
    <source>
        <strain evidence="3">BazhouSP</strain>
    </source>
</reference>
<dbReference type="SMART" id="SM01271">
    <property type="entry name" value="LSM14"/>
    <property type="match status" value="1"/>
</dbReference>
<dbReference type="Pfam" id="PF12701">
    <property type="entry name" value="LSM14"/>
    <property type="match status" value="1"/>
</dbReference>
<protein>
    <submittedName>
        <fullName evidence="3">Scd6-like sm domain-containing protein</fullName>
    </submittedName>
</protein>
<comment type="caution">
    <text evidence="3">The sequence shown here is derived from an EMBL/GenBank/DDBJ whole genome shotgun (WGS) entry which is preliminary data.</text>
</comment>
<gene>
    <name evidence="3" type="ORF">DdX_02219</name>
</gene>
<proteinExistence type="predicted"/>
<dbReference type="InterPro" id="IPR010920">
    <property type="entry name" value="LSM_dom_sf"/>
</dbReference>
<organism evidence="3 4">
    <name type="scientific">Ditylenchus destructor</name>
    <dbReference type="NCBI Taxonomy" id="166010"/>
    <lineage>
        <taxon>Eukaryota</taxon>
        <taxon>Metazoa</taxon>
        <taxon>Ecdysozoa</taxon>
        <taxon>Nematoda</taxon>
        <taxon>Chromadorea</taxon>
        <taxon>Rhabditida</taxon>
        <taxon>Tylenchina</taxon>
        <taxon>Tylenchomorpha</taxon>
        <taxon>Sphaerularioidea</taxon>
        <taxon>Anguinidae</taxon>
        <taxon>Anguininae</taxon>
        <taxon>Ditylenchus</taxon>
    </lineage>
</organism>
<dbReference type="PANTHER" id="PTHR13586:SF0">
    <property type="entry name" value="TRAILER HITCH, ISOFORM H"/>
    <property type="match status" value="1"/>
</dbReference>
<evidence type="ECO:0000259" key="2">
    <source>
        <dbReference type="SMART" id="SM01271"/>
    </source>
</evidence>
<feature type="domain" description="Lsm14-like N-terminal" evidence="2">
    <location>
        <begin position="4"/>
        <end position="107"/>
    </location>
</feature>
<dbReference type="SUPFAM" id="SSF50182">
    <property type="entry name" value="Sm-like ribonucleoproteins"/>
    <property type="match status" value="1"/>
</dbReference>